<dbReference type="Proteomes" id="UP001500711">
    <property type="component" value="Unassembled WGS sequence"/>
</dbReference>
<protein>
    <submittedName>
        <fullName evidence="1">Uncharacterized protein</fullName>
    </submittedName>
</protein>
<dbReference type="RefSeq" id="WP_346135489.1">
    <property type="nucleotide sequence ID" value="NZ_BAABBE010000032.1"/>
</dbReference>
<name>A0ABP7C581_9PSEU</name>
<evidence type="ECO:0000313" key="1">
    <source>
        <dbReference type="EMBL" id="GAA3677650.1"/>
    </source>
</evidence>
<organism evidence="1 2">
    <name type="scientific">Lentzea roselyniae</name>
    <dbReference type="NCBI Taxonomy" id="531940"/>
    <lineage>
        <taxon>Bacteria</taxon>
        <taxon>Bacillati</taxon>
        <taxon>Actinomycetota</taxon>
        <taxon>Actinomycetes</taxon>
        <taxon>Pseudonocardiales</taxon>
        <taxon>Pseudonocardiaceae</taxon>
        <taxon>Lentzea</taxon>
    </lineage>
</organism>
<keyword evidence="2" id="KW-1185">Reference proteome</keyword>
<evidence type="ECO:0000313" key="2">
    <source>
        <dbReference type="Proteomes" id="UP001500711"/>
    </source>
</evidence>
<reference evidence="2" key="1">
    <citation type="journal article" date="2019" name="Int. J. Syst. Evol. Microbiol.">
        <title>The Global Catalogue of Microorganisms (GCM) 10K type strain sequencing project: providing services to taxonomists for standard genome sequencing and annotation.</title>
        <authorList>
            <consortium name="The Broad Institute Genomics Platform"/>
            <consortium name="The Broad Institute Genome Sequencing Center for Infectious Disease"/>
            <person name="Wu L."/>
            <person name="Ma J."/>
        </authorList>
    </citation>
    <scope>NUCLEOTIDE SEQUENCE [LARGE SCALE GENOMIC DNA]</scope>
    <source>
        <strain evidence="2">JCM 17494</strain>
    </source>
</reference>
<gene>
    <name evidence="1" type="ORF">GCM10022267_75600</name>
</gene>
<sequence length="44" mass="4962">MWDELNDDMQSEVDDDTDEFATLSELTRAGENWALEDGVISARA</sequence>
<comment type="caution">
    <text evidence="1">The sequence shown here is derived from an EMBL/GenBank/DDBJ whole genome shotgun (WGS) entry which is preliminary data.</text>
</comment>
<dbReference type="EMBL" id="BAABBE010000032">
    <property type="protein sequence ID" value="GAA3677650.1"/>
    <property type="molecule type" value="Genomic_DNA"/>
</dbReference>
<accession>A0ABP7C581</accession>
<proteinExistence type="predicted"/>